<proteinExistence type="inferred from homology"/>
<organism evidence="2 3">
    <name type="scientific">Penicillium brevicompactum</name>
    <dbReference type="NCBI Taxonomy" id="5074"/>
    <lineage>
        <taxon>Eukaryota</taxon>
        <taxon>Fungi</taxon>
        <taxon>Dikarya</taxon>
        <taxon>Ascomycota</taxon>
        <taxon>Pezizomycotina</taxon>
        <taxon>Eurotiomycetes</taxon>
        <taxon>Eurotiomycetidae</taxon>
        <taxon>Eurotiales</taxon>
        <taxon>Aspergillaceae</taxon>
        <taxon>Penicillium</taxon>
    </lineage>
</organism>
<evidence type="ECO:0000256" key="1">
    <source>
        <dbReference type="PIRNR" id="PIRNR029171"/>
    </source>
</evidence>
<accession>A0A9W9R1V3</accession>
<dbReference type="PANTHER" id="PTHR34853">
    <property type="match status" value="1"/>
</dbReference>
<dbReference type="EMBL" id="JAPZBR010000006">
    <property type="protein sequence ID" value="KAJ5350614.1"/>
    <property type="molecule type" value="Genomic_DNA"/>
</dbReference>
<feature type="chain" id="PRO_5041032661" description="Serine aminopeptidase S33 domain-containing protein" evidence="1">
    <location>
        <begin position="24"/>
        <end position="452"/>
    </location>
</feature>
<dbReference type="GO" id="GO:0016042">
    <property type="term" value="P:lipid catabolic process"/>
    <property type="evidence" value="ECO:0007669"/>
    <property type="project" value="UniProtKB-UniRule"/>
</dbReference>
<dbReference type="Pfam" id="PF03583">
    <property type="entry name" value="LIP"/>
    <property type="match status" value="1"/>
</dbReference>
<name>A0A9W9R1V3_PENBR</name>
<dbReference type="GO" id="GO:0004806">
    <property type="term" value="F:triacylglycerol lipase activity"/>
    <property type="evidence" value="ECO:0007669"/>
    <property type="project" value="UniProtKB-UniRule"/>
</dbReference>
<dbReference type="InterPro" id="IPR005152">
    <property type="entry name" value="Lipase_secreted"/>
</dbReference>
<protein>
    <recommendedName>
        <fullName evidence="4">Serine aminopeptidase S33 domain-containing protein</fullName>
    </recommendedName>
</protein>
<comment type="caution">
    <text evidence="2">The sequence shown here is derived from an EMBL/GenBank/DDBJ whole genome shotgun (WGS) entry which is preliminary data.</text>
</comment>
<reference evidence="2" key="1">
    <citation type="submission" date="2022-12" db="EMBL/GenBank/DDBJ databases">
        <authorList>
            <person name="Petersen C."/>
        </authorList>
    </citation>
    <scope>NUCLEOTIDE SEQUENCE</scope>
    <source>
        <strain evidence="2">IBT 35675</strain>
    </source>
</reference>
<reference evidence="2" key="2">
    <citation type="journal article" date="2023" name="IMA Fungus">
        <title>Comparative genomic study of the Penicillium genus elucidates a diverse pangenome and 15 lateral gene transfer events.</title>
        <authorList>
            <person name="Petersen C."/>
            <person name="Sorensen T."/>
            <person name="Nielsen M.R."/>
            <person name="Sondergaard T.E."/>
            <person name="Sorensen J.L."/>
            <person name="Fitzpatrick D.A."/>
            <person name="Frisvad J.C."/>
            <person name="Nielsen K.L."/>
        </authorList>
    </citation>
    <scope>NUCLEOTIDE SEQUENCE</scope>
    <source>
        <strain evidence="2">IBT 35675</strain>
    </source>
</reference>
<evidence type="ECO:0000313" key="3">
    <source>
        <dbReference type="Proteomes" id="UP001148299"/>
    </source>
</evidence>
<dbReference type="GO" id="GO:0072330">
    <property type="term" value="P:monocarboxylic acid biosynthetic process"/>
    <property type="evidence" value="ECO:0007669"/>
    <property type="project" value="UniProtKB-ARBA"/>
</dbReference>
<comment type="similarity">
    <text evidence="1">Belongs to the AB hydrolase superfamily. Lipase family.</text>
</comment>
<dbReference type="PIRSF" id="PIRSF029171">
    <property type="entry name" value="Esterase_LipA"/>
    <property type="match status" value="1"/>
</dbReference>
<dbReference type="SUPFAM" id="SSF53474">
    <property type="entry name" value="alpha/beta-Hydrolases"/>
    <property type="match status" value="1"/>
</dbReference>
<keyword evidence="1" id="KW-0732">Signal</keyword>
<dbReference type="Gene3D" id="3.40.50.1820">
    <property type="entry name" value="alpha/beta hydrolase"/>
    <property type="match status" value="2"/>
</dbReference>
<feature type="signal peptide" evidence="1">
    <location>
        <begin position="1"/>
        <end position="23"/>
    </location>
</feature>
<evidence type="ECO:0000313" key="2">
    <source>
        <dbReference type="EMBL" id="KAJ5350614.1"/>
    </source>
</evidence>
<sequence>MWIIFSIFFLFLALLLQSDTALSAASSFSSCDPACQNQYRALLVAEAASWVTLDINTDPFYDNPANLSSYHAGDVVKWQDLSSTEVTAMWDVPGGMSLSRIFYMSEDIHGNPIPATGYVLFPYSSPIGGNRPFRTVVFTHGTAGGSGQCAPSNHKTLYYSWSGPFALAQQGYLVIVPDWAGQGSHTPQGFTYEAGRLHAKDVGFAIQATRKKLGAQITHEWVVAGHSEGGLAAWRAAEYEATENATGGLIGAVSMAPALRPLTLMEQYIRVGQKNSGAGAIAVYLLQSISRLFPSQLKVEDYLSDVGMARLPLLNSGCLDSGGTLVADIGTAAWFKNTSWLTHKATRDWNDRFNWVGPRALAAPMLVVQGDQDILVFANMTDLDFNKTCEAFPTSKIELNVYPGTDHDTVTTAAQPDWLRWIAARFDNSAVGEGCVRRTVRAVNDQMSNTVV</sequence>
<evidence type="ECO:0008006" key="4">
    <source>
        <dbReference type="Google" id="ProtNLM"/>
    </source>
</evidence>
<gene>
    <name evidence="2" type="ORF">N7541_008341</name>
</gene>
<dbReference type="InterPro" id="IPR029058">
    <property type="entry name" value="AB_hydrolase_fold"/>
</dbReference>
<dbReference type="GO" id="GO:0017000">
    <property type="term" value="P:antibiotic biosynthetic process"/>
    <property type="evidence" value="ECO:0007669"/>
    <property type="project" value="UniProtKB-ARBA"/>
</dbReference>
<keyword evidence="3" id="KW-1185">Reference proteome</keyword>
<dbReference type="PANTHER" id="PTHR34853:SF1">
    <property type="entry name" value="LIPASE 5"/>
    <property type="match status" value="1"/>
</dbReference>
<dbReference type="AlphaFoldDB" id="A0A9W9R1V3"/>
<dbReference type="Proteomes" id="UP001148299">
    <property type="component" value="Unassembled WGS sequence"/>
</dbReference>